<dbReference type="STRING" id="1802114.A2719_04910"/>
<evidence type="ECO:0000313" key="1">
    <source>
        <dbReference type="EMBL" id="OGZ44442.1"/>
    </source>
</evidence>
<evidence type="ECO:0000313" key="2">
    <source>
        <dbReference type="Proteomes" id="UP000177480"/>
    </source>
</evidence>
<comment type="caution">
    <text evidence="1">The sequence shown here is derived from an EMBL/GenBank/DDBJ whole genome shotgun (WGS) entry which is preliminary data.</text>
</comment>
<dbReference type="EMBL" id="MHNK01000002">
    <property type="protein sequence ID" value="OGZ44442.1"/>
    <property type="molecule type" value="Genomic_DNA"/>
</dbReference>
<organism evidence="1 2">
    <name type="scientific">Candidatus Ryanbacteria bacterium RIFCSPHIGHO2_01_FULL_45_22</name>
    <dbReference type="NCBI Taxonomy" id="1802114"/>
    <lineage>
        <taxon>Bacteria</taxon>
        <taxon>Candidatus Ryaniibacteriota</taxon>
    </lineage>
</organism>
<dbReference type="Proteomes" id="UP000177480">
    <property type="component" value="Unassembled WGS sequence"/>
</dbReference>
<gene>
    <name evidence="1" type="ORF">A2719_04910</name>
</gene>
<accession>A0A1G2G386</accession>
<proteinExistence type="predicted"/>
<reference evidence="1 2" key="1">
    <citation type="journal article" date="2016" name="Nat. Commun.">
        <title>Thousands of microbial genomes shed light on interconnected biogeochemical processes in an aquifer system.</title>
        <authorList>
            <person name="Anantharaman K."/>
            <person name="Brown C.T."/>
            <person name="Hug L.A."/>
            <person name="Sharon I."/>
            <person name="Castelle C.J."/>
            <person name="Probst A.J."/>
            <person name="Thomas B.C."/>
            <person name="Singh A."/>
            <person name="Wilkins M.J."/>
            <person name="Karaoz U."/>
            <person name="Brodie E.L."/>
            <person name="Williams K.H."/>
            <person name="Hubbard S.S."/>
            <person name="Banfield J.F."/>
        </authorList>
    </citation>
    <scope>NUCLEOTIDE SEQUENCE [LARGE SCALE GENOMIC DNA]</scope>
</reference>
<sequence length="152" mass="17562">MDKKQVLIGIERDLMDVTMVYQALNDVFDVGYDFSECARGMDVVTRAMYANHFGRPFELLIFSDFRNATGRSIHQELNLGEVVGMIRSMRAYEKTPLMLVSDYYLDFPYKNLGVSVWVELRANREEWENAIQSAVGEESDNRSNAWYKIPLG</sequence>
<dbReference type="AlphaFoldDB" id="A0A1G2G386"/>
<name>A0A1G2G386_9BACT</name>
<protein>
    <submittedName>
        <fullName evidence="1">Uncharacterized protein</fullName>
    </submittedName>
</protein>